<organism evidence="2 3">
    <name type="scientific">Letharia columbiana</name>
    <dbReference type="NCBI Taxonomy" id="112416"/>
    <lineage>
        <taxon>Eukaryota</taxon>
        <taxon>Fungi</taxon>
        <taxon>Dikarya</taxon>
        <taxon>Ascomycota</taxon>
        <taxon>Pezizomycotina</taxon>
        <taxon>Lecanoromycetes</taxon>
        <taxon>OSLEUM clade</taxon>
        <taxon>Lecanoromycetidae</taxon>
        <taxon>Lecanorales</taxon>
        <taxon>Lecanorineae</taxon>
        <taxon>Parmeliaceae</taxon>
        <taxon>Letharia</taxon>
    </lineage>
</organism>
<protein>
    <submittedName>
        <fullName evidence="2">Uncharacterized protein</fullName>
    </submittedName>
</protein>
<comment type="caution">
    <text evidence="2">The sequence shown here is derived from an EMBL/GenBank/DDBJ whole genome shotgun (WGS) entry which is preliminary data.</text>
</comment>
<feature type="compositionally biased region" description="Polar residues" evidence="1">
    <location>
        <begin position="63"/>
        <end position="73"/>
    </location>
</feature>
<name>A0A8H6L7F7_9LECA</name>
<keyword evidence="3" id="KW-1185">Reference proteome</keyword>
<evidence type="ECO:0000313" key="3">
    <source>
        <dbReference type="Proteomes" id="UP000578531"/>
    </source>
</evidence>
<sequence length="73" mass="7868">MFVIVLETLHQPIRNLRTHHFGGAVPNGFAKVPLAPELGASAYRNGLRQPKIHGASSARKPSKSNPAASDKQQ</sequence>
<gene>
    <name evidence="2" type="ORF">HO173_003618</name>
</gene>
<dbReference type="AlphaFoldDB" id="A0A8H6L7F7"/>
<feature type="region of interest" description="Disordered" evidence="1">
    <location>
        <begin position="45"/>
        <end position="73"/>
    </location>
</feature>
<evidence type="ECO:0000313" key="2">
    <source>
        <dbReference type="EMBL" id="KAF6238338.1"/>
    </source>
</evidence>
<accession>A0A8H6L7F7</accession>
<reference evidence="2 3" key="1">
    <citation type="journal article" date="2020" name="Genomics">
        <title>Complete, high-quality genomes from long-read metagenomic sequencing of two wolf lichen thalli reveals enigmatic genome architecture.</title>
        <authorList>
            <person name="McKenzie S.K."/>
            <person name="Walston R.F."/>
            <person name="Allen J.L."/>
        </authorList>
    </citation>
    <scope>NUCLEOTIDE SEQUENCE [LARGE SCALE GENOMIC DNA]</scope>
    <source>
        <strain evidence="2">WasteWater2</strain>
    </source>
</reference>
<evidence type="ECO:0000256" key="1">
    <source>
        <dbReference type="SAM" id="MobiDB-lite"/>
    </source>
</evidence>
<proteinExistence type="predicted"/>
<dbReference type="RefSeq" id="XP_037167645.1">
    <property type="nucleotide sequence ID" value="XM_037305543.1"/>
</dbReference>
<dbReference type="GeneID" id="59285284"/>
<dbReference type="EMBL" id="JACCJC010000010">
    <property type="protein sequence ID" value="KAF6238338.1"/>
    <property type="molecule type" value="Genomic_DNA"/>
</dbReference>
<dbReference type="Proteomes" id="UP000578531">
    <property type="component" value="Unassembled WGS sequence"/>
</dbReference>